<comment type="caution">
    <text evidence="1">The sequence shown here is derived from an EMBL/GenBank/DDBJ whole genome shotgun (WGS) entry which is preliminary data.</text>
</comment>
<dbReference type="EMBL" id="JAWDJW010006406">
    <property type="protein sequence ID" value="KAK3064882.1"/>
    <property type="molecule type" value="Genomic_DNA"/>
</dbReference>
<name>A0ACC3DBM9_9PEZI</name>
<protein>
    <submittedName>
        <fullName evidence="1">Uncharacterized protein</fullName>
    </submittedName>
</protein>
<organism evidence="1 2">
    <name type="scientific">Coniosporium uncinatum</name>
    <dbReference type="NCBI Taxonomy" id="93489"/>
    <lineage>
        <taxon>Eukaryota</taxon>
        <taxon>Fungi</taxon>
        <taxon>Dikarya</taxon>
        <taxon>Ascomycota</taxon>
        <taxon>Pezizomycotina</taxon>
        <taxon>Dothideomycetes</taxon>
        <taxon>Dothideomycetes incertae sedis</taxon>
        <taxon>Coniosporium</taxon>
    </lineage>
</organism>
<proteinExistence type="predicted"/>
<gene>
    <name evidence="1" type="ORF">LTS18_003045</name>
</gene>
<sequence>MAKFSIQGIESRDVVVIGSGTLGRRVVLVWASQGGSVRLVDSNEQAVKEALTWVEVNLPGRVKAVKGTEGKVTIESSTQKAIKNAWMVVECIPEIQKAKIDLLGQLDQWCPEDTIIAAISSSYNSADLVEKVTEKGRARVVNTHYFQPPELPPVDIMSSGSTNPAIIKLLVAS</sequence>
<dbReference type="Proteomes" id="UP001186974">
    <property type="component" value="Unassembled WGS sequence"/>
</dbReference>
<reference evidence="1" key="1">
    <citation type="submission" date="2024-09" db="EMBL/GenBank/DDBJ databases">
        <title>Black Yeasts Isolated from many extreme environments.</title>
        <authorList>
            <person name="Coleine C."/>
            <person name="Stajich J.E."/>
            <person name="Selbmann L."/>
        </authorList>
    </citation>
    <scope>NUCLEOTIDE SEQUENCE</scope>
    <source>
        <strain evidence="1">CCFEE 5737</strain>
    </source>
</reference>
<evidence type="ECO:0000313" key="1">
    <source>
        <dbReference type="EMBL" id="KAK3064882.1"/>
    </source>
</evidence>
<keyword evidence="2" id="KW-1185">Reference proteome</keyword>
<evidence type="ECO:0000313" key="2">
    <source>
        <dbReference type="Proteomes" id="UP001186974"/>
    </source>
</evidence>
<accession>A0ACC3DBM9</accession>